<proteinExistence type="predicted"/>
<dbReference type="InterPro" id="IPR021440">
    <property type="entry name" value="DUF3089"/>
</dbReference>
<dbReference type="EMBL" id="AP029612">
    <property type="protein sequence ID" value="BFG71240.1"/>
    <property type="molecule type" value="Genomic_DNA"/>
</dbReference>
<dbReference type="AlphaFoldDB" id="A0AAT9GKY0"/>
<sequence>MNTPDYTDLNFWAAHPYKQDPSDSIPKPLRKNYQPDSSVDVFFIHPTTYTDNQRPFGWNASLSDALLTAKTDYSTILFQASIFNEVGRVFAPRYRQANLSAYFPVSSADTVAALQAFELAYADVKAAFITYLETYNQGRPIIIASHSQGTTHSKRLVKEFFDGKNLQSKLVAAYLVGIPVEPDWFNSIQPCRTPDQTGCLLSWRTYKEGYKPDYVLKENYHAVVTNPLTWSNADTVAERKENKGGIVTGFNSIVKKVAAARTADGVLWTSKPRFFGNIFFTTKNYHVGDFNLYYLSVRENVKQRTEAYKKKGTP</sequence>
<accession>A0AAT9GKY0</accession>
<gene>
    <name evidence="1" type="ORF">KACHI17_21210</name>
</gene>
<name>A0AAT9GKY0_9BACT</name>
<evidence type="ECO:0000313" key="1">
    <source>
        <dbReference type="EMBL" id="BFG71240.1"/>
    </source>
</evidence>
<organism evidence="1">
    <name type="scientific">Sediminibacterium sp. KACHI17</name>
    <dbReference type="NCBI Taxonomy" id="1751071"/>
    <lineage>
        <taxon>Bacteria</taxon>
        <taxon>Pseudomonadati</taxon>
        <taxon>Bacteroidota</taxon>
        <taxon>Chitinophagia</taxon>
        <taxon>Chitinophagales</taxon>
        <taxon>Chitinophagaceae</taxon>
        <taxon>Sediminibacterium</taxon>
    </lineage>
</organism>
<reference evidence="1" key="1">
    <citation type="submission" date="2024-02" db="EMBL/GenBank/DDBJ databases">
        <title>Sediminibacterium planktonica sp. nov. and Sediminibacterium longus sp. nov., isolated from surface lake and river water.</title>
        <authorList>
            <person name="Watanabe K."/>
            <person name="Takemine S."/>
            <person name="Ishii Y."/>
            <person name="Ogata Y."/>
            <person name="Shindo C."/>
            <person name="Suda W."/>
        </authorList>
    </citation>
    <scope>NUCLEOTIDE SEQUENCE</scope>
    <source>
        <strain evidence="1">KACHI17</strain>
    </source>
</reference>
<dbReference type="Pfam" id="PF11288">
    <property type="entry name" value="DUF3089"/>
    <property type="match status" value="1"/>
</dbReference>
<protein>
    <submittedName>
        <fullName evidence="1">DUF3089 domain-containing protein</fullName>
    </submittedName>
</protein>